<evidence type="ECO:0000313" key="4">
    <source>
        <dbReference type="Proteomes" id="UP001237642"/>
    </source>
</evidence>
<keyword evidence="1" id="KW-0812">Transmembrane</keyword>
<organism evidence="3 4">
    <name type="scientific">Heracleum sosnowskyi</name>
    <dbReference type="NCBI Taxonomy" id="360622"/>
    <lineage>
        <taxon>Eukaryota</taxon>
        <taxon>Viridiplantae</taxon>
        <taxon>Streptophyta</taxon>
        <taxon>Embryophyta</taxon>
        <taxon>Tracheophyta</taxon>
        <taxon>Spermatophyta</taxon>
        <taxon>Magnoliopsida</taxon>
        <taxon>eudicotyledons</taxon>
        <taxon>Gunneridae</taxon>
        <taxon>Pentapetalae</taxon>
        <taxon>asterids</taxon>
        <taxon>campanulids</taxon>
        <taxon>Apiales</taxon>
        <taxon>Apiaceae</taxon>
        <taxon>Apioideae</taxon>
        <taxon>apioid superclade</taxon>
        <taxon>Tordylieae</taxon>
        <taxon>Tordyliinae</taxon>
        <taxon>Heracleum</taxon>
    </lineage>
</organism>
<evidence type="ECO:0000313" key="3">
    <source>
        <dbReference type="EMBL" id="KAK1363426.1"/>
    </source>
</evidence>
<feature type="transmembrane region" description="Helical" evidence="1">
    <location>
        <begin position="48"/>
        <end position="71"/>
    </location>
</feature>
<comment type="caution">
    <text evidence="3">The sequence shown here is derived from an EMBL/GenBank/DDBJ whole genome shotgun (WGS) entry which is preliminary data.</text>
</comment>
<dbReference type="Gene3D" id="1.20.140.40">
    <property type="entry name" value="Invertase/pectin methylesterase inhibitor family protein"/>
    <property type="match status" value="1"/>
</dbReference>
<dbReference type="Proteomes" id="UP001237642">
    <property type="component" value="Unassembled WGS sequence"/>
</dbReference>
<dbReference type="AlphaFoldDB" id="A0AAD8HAL8"/>
<evidence type="ECO:0000256" key="1">
    <source>
        <dbReference type="SAM" id="Phobius"/>
    </source>
</evidence>
<reference evidence="3" key="2">
    <citation type="submission" date="2023-05" db="EMBL/GenBank/DDBJ databases">
        <authorList>
            <person name="Schelkunov M.I."/>
        </authorList>
    </citation>
    <scope>NUCLEOTIDE SEQUENCE</scope>
    <source>
        <strain evidence="3">Hsosn_3</strain>
        <tissue evidence="3">Leaf</tissue>
    </source>
</reference>
<sequence>MHINRTAVNSSHPPHQSQIRFVKMNSTKTTLLEKQPSSELPKNNTLKLYILSLVIALSLVSAGILFITTVINFQGSNPSSPDFIDLTPSTGYSIRTICSFTPNKRLCRKTLSPIISSDNSALSLDYVFPQENIILRSFQLSVNQLIRLTNISKHIDIPELRECQVLLDKEMSELNNSVASIQNNHLFRQEVNEYLDRFRRMETYQQACLDKLQASGSPKIDEIRLNVQKMRRYMSNSRAVLLNIDPIVEKIYSSTSSSEQVDHDSIRTIHSSSDERSYLLYFINWLVVKRVLDHPIPESAW</sequence>
<name>A0AAD8HAL8_9APIA</name>
<dbReference type="EMBL" id="JAUIZM010000009">
    <property type="protein sequence ID" value="KAK1363426.1"/>
    <property type="molecule type" value="Genomic_DNA"/>
</dbReference>
<dbReference type="SUPFAM" id="SSF101148">
    <property type="entry name" value="Plant invertase/pectin methylesterase inhibitor"/>
    <property type="match status" value="1"/>
</dbReference>
<keyword evidence="4" id="KW-1185">Reference proteome</keyword>
<reference evidence="3" key="1">
    <citation type="submission" date="2023-02" db="EMBL/GenBank/DDBJ databases">
        <title>Genome of toxic invasive species Heracleum sosnowskyi carries increased number of genes despite the absence of recent whole-genome duplications.</title>
        <authorList>
            <person name="Schelkunov M."/>
            <person name="Shtratnikova V."/>
            <person name="Makarenko M."/>
            <person name="Klepikova A."/>
            <person name="Omelchenko D."/>
            <person name="Novikova G."/>
            <person name="Obukhova E."/>
            <person name="Bogdanov V."/>
            <person name="Penin A."/>
            <person name="Logacheva M."/>
        </authorList>
    </citation>
    <scope>NUCLEOTIDE SEQUENCE</scope>
    <source>
        <strain evidence="3">Hsosn_3</strain>
        <tissue evidence="3">Leaf</tissue>
    </source>
</reference>
<keyword evidence="1" id="KW-1133">Transmembrane helix</keyword>
<accession>A0AAD8HAL8</accession>
<dbReference type="InterPro" id="IPR035513">
    <property type="entry name" value="Invertase/methylesterase_inhib"/>
</dbReference>
<dbReference type="Pfam" id="PF04043">
    <property type="entry name" value="PMEI"/>
    <property type="match status" value="1"/>
</dbReference>
<dbReference type="InterPro" id="IPR006501">
    <property type="entry name" value="Pectinesterase_inhib_dom"/>
</dbReference>
<proteinExistence type="predicted"/>
<gene>
    <name evidence="3" type="ORF">POM88_038987</name>
</gene>
<dbReference type="GO" id="GO:0004857">
    <property type="term" value="F:enzyme inhibitor activity"/>
    <property type="evidence" value="ECO:0007669"/>
    <property type="project" value="InterPro"/>
</dbReference>
<evidence type="ECO:0000259" key="2">
    <source>
        <dbReference type="Pfam" id="PF04043"/>
    </source>
</evidence>
<feature type="domain" description="Pectinesterase inhibitor" evidence="2">
    <location>
        <begin position="93"/>
        <end position="239"/>
    </location>
</feature>
<keyword evidence="1" id="KW-0472">Membrane</keyword>
<protein>
    <recommendedName>
        <fullName evidence="2">Pectinesterase inhibitor domain-containing protein</fullName>
    </recommendedName>
</protein>